<protein>
    <submittedName>
        <fullName evidence="6">Complex I intermediate-associated protein-like protein</fullName>
    </submittedName>
</protein>
<evidence type="ECO:0000256" key="4">
    <source>
        <dbReference type="ARBA" id="ARBA00044511"/>
    </source>
</evidence>
<dbReference type="PANTHER" id="PTHR47447:SF17">
    <property type="entry name" value="OS12G0638900 PROTEIN"/>
    <property type="match status" value="1"/>
</dbReference>
<accession>A0A086T971</accession>
<evidence type="ECO:0000256" key="3">
    <source>
        <dbReference type="ARBA" id="ARBA00044493"/>
    </source>
</evidence>
<dbReference type="Proteomes" id="UP000029964">
    <property type="component" value="Unassembled WGS sequence"/>
</dbReference>
<comment type="caution">
    <text evidence="6">The sequence shown here is derived from an EMBL/GenBank/DDBJ whole genome shotgun (WGS) entry which is preliminary data.</text>
</comment>
<dbReference type="Gene3D" id="1.25.40.10">
    <property type="entry name" value="Tetratricopeptide repeat domain"/>
    <property type="match status" value="2"/>
</dbReference>
<evidence type="ECO:0000313" key="6">
    <source>
        <dbReference type="EMBL" id="KFH45903.1"/>
    </source>
</evidence>
<keyword evidence="7" id="KW-1185">Reference proteome</keyword>
<dbReference type="InterPro" id="IPR011990">
    <property type="entry name" value="TPR-like_helical_dom_sf"/>
</dbReference>
<dbReference type="OrthoDB" id="185373at2759"/>
<dbReference type="InterPro" id="IPR002885">
    <property type="entry name" value="PPR_rpt"/>
</dbReference>
<reference evidence="7" key="1">
    <citation type="journal article" date="2014" name="Genome Announc.">
        <title>Genome sequence and annotation of Acremonium chrysogenum, producer of the beta-lactam antibiotic cephalosporin C.</title>
        <authorList>
            <person name="Terfehr D."/>
            <person name="Dahlmann T.A."/>
            <person name="Specht T."/>
            <person name="Zadra I."/>
            <person name="Kuernsteiner H."/>
            <person name="Kueck U."/>
        </authorList>
    </citation>
    <scope>NUCLEOTIDE SEQUENCE [LARGE SCALE GENOMIC DNA]</scope>
    <source>
        <strain evidence="7">ATCC 11550 / CBS 779.69 / DSM 880 / IAM 14645 / JCM 23072 / IMI 49137</strain>
    </source>
</reference>
<dbReference type="PROSITE" id="PS51375">
    <property type="entry name" value="PPR"/>
    <property type="match status" value="1"/>
</dbReference>
<name>A0A086T971_HAPC1</name>
<comment type="function">
    <text evidence="3">Regulates mitochondrial small subunit maturation by controlling 15S rRNA 5'-end processing. Localizes to the 5' precursor of the 15S rRNA in a position that is subsequently occupied by mS47 in the mature yeast mtSSU. Uses structure and sequence-specific RNA recognition, binding to a single-stranded region of the precursor and specifically recognizing bases -6 to -1. The exchange of Ccm1 for mS47 is coupled to the irreversible removal of precursor rRNA that is accompanied by conformational changes of the mitoribosomal proteins uS5m and mS26. These conformational changes signal completion of 5'-end rRNA processing through protection of the mature 5'-end of the 15S rRNA and stabilization of mS47. The removal of the 5' precursor together with the dissociation of Ccm1 may be catalyzed by the 5'-3' exoribonuclease Pet127. Involved in the specific removal of group I introns in mitochondrial encoded transcripts.</text>
</comment>
<proteinExistence type="inferred from homology"/>
<comment type="similarity">
    <text evidence="1">Belongs to the CCM1 family.</text>
</comment>
<dbReference type="STRING" id="857340.A0A086T971"/>
<evidence type="ECO:0000313" key="7">
    <source>
        <dbReference type="Proteomes" id="UP000029964"/>
    </source>
</evidence>
<feature type="repeat" description="PPR" evidence="5">
    <location>
        <begin position="402"/>
        <end position="436"/>
    </location>
</feature>
<keyword evidence="2" id="KW-0677">Repeat</keyword>
<dbReference type="PANTHER" id="PTHR47447">
    <property type="entry name" value="OS03G0856100 PROTEIN"/>
    <property type="match status" value="1"/>
</dbReference>
<evidence type="ECO:0000256" key="5">
    <source>
        <dbReference type="PROSITE-ProRule" id="PRU00708"/>
    </source>
</evidence>
<comment type="subunit">
    <text evidence="4">Binds to mitochondrial small subunit 15S rRNA.</text>
</comment>
<sequence>MRANFARHARHLVVRRAYAPAPACASYAAPSRRRPIARQPVVCPTFERTFLDILFKKAPREVRQPEYEPGWMQIMVWRSRMLEKLRPPTRKELMAAWKSLMQSKIRNNLPLNSTQALQCRRLLQYLTEPPGRDDQNVKKLSTADLAMARKVLLDIEPYERSKEHLHLARALHEVWMSGEFTGKPKEPAELWSYLIQAMCRFGSTKEALEDLYAKWDNPEYQKYTSGEARVLEDVARGLAQEGHEKELVQLVEFAEKNGVPYTPSLQEVITVFYAQRNQIPETQQWFTKPLVSGRSRPGTYRAVASFAMRNNLEEWATPFFLELGQTQPRKSYWDVLLQGMLFVGMRLEEVQSIMSHMIGQNGPLSPDTATINSMLRVAGETVNPSLAEEILAIALSKSIKPDAETYLVLLSMHISAGSVSDAKAVYEQLQYAGSIPADNTALWTEYGQVMNRYLLFLCHQRPADFKLILQVLGTVEEEKLHLAPETVGSLCLRFLENDQSFDVMDILSIHAFMYSEAQREVVQSAFVTFCLDPNTSTSRAWGAYQLLQQFFQDLSFERRVQLLHGFFARKRPDMATWVFSHMRQHRNKEFQPRRDTYVKCFEGFAQNPDREGTEQVHNMLKMDTRVHTNTKLNTALMLAYAACERPLKALDFWHEIQHSPEGPSYASLEAVFWTLERKSGGSKLAHEIWDKIEAMDIEVPPAVFTAYVGAIAASGNEKEVRNLIMKMASYTGSEPDAMTLGVAFNALPGENFQSGFKEWAEKRYREAWADLQRKRRRKTEFGLCQYKLDRVVKA</sequence>
<gene>
    <name evidence="6" type="ORF">ACRE_032750</name>
</gene>
<evidence type="ECO:0000256" key="1">
    <source>
        <dbReference type="ARBA" id="ARBA00006192"/>
    </source>
</evidence>
<evidence type="ECO:0000256" key="2">
    <source>
        <dbReference type="ARBA" id="ARBA00022737"/>
    </source>
</evidence>
<dbReference type="AlphaFoldDB" id="A0A086T971"/>
<dbReference type="EMBL" id="JPKY01000025">
    <property type="protein sequence ID" value="KFH45903.1"/>
    <property type="molecule type" value="Genomic_DNA"/>
</dbReference>
<organism evidence="6 7">
    <name type="scientific">Hapsidospora chrysogenum (strain ATCC 11550 / CBS 779.69 / DSM 880 / IAM 14645 / JCM 23072 / IMI 49137)</name>
    <name type="common">Acremonium chrysogenum</name>
    <dbReference type="NCBI Taxonomy" id="857340"/>
    <lineage>
        <taxon>Eukaryota</taxon>
        <taxon>Fungi</taxon>
        <taxon>Dikarya</taxon>
        <taxon>Ascomycota</taxon>
        <taxon>Pezizomycotina</taxon>
        <taxon>Sordariomycetes</taxon>
        <taxon>Hypocreomycetidae</taxon>
        <taxon>Hypocreales</taxon>
        <taxon>Bionectriaceae</taxon>
        <taxon>Hapsidospora</taxon>
    </lineage>
</organism>
<dbReference type="HOGENOM" id="CLU_019319_0_0_1"/>